<organism evidence="1 2">
    <name type="scientific">Boeremia exigua</name>
    <dbReference type="NCBI Taxonomy" id="749465"/>
    <lineage>
        <taxon>Eukaryota</taxon>
        <taxon>Fungi</taxon>
        <taxon>Dikarya</taxon>
        <taxon>Ascomycota</taxon>
        <taxon>Pezizomycotina</taxon>
        <taxon>Dothideomycetes</taxon>
        <taxon>Pleosporomycetidae</taxon>
        <taxon>Pleosporales</taxon>
        <taxon>Pleosporineae</taxon>
        <taxon>Didymellaceae</taxon>
        <taxon>Boeremia</taxon>
    </lineage>
</organism>
<dbReference type="Proteomes" id="UP001153331">
    <property type="component" value="Unassembled WGS sequence"/>
</dbReference>
<reference evidence="1" key="1">
    <citation type="submission" date="2022-11" db="EMBL/GenBank/DDBJ databases">
        <title>Genome Sequence of Boeremia exigua.</title>
        <authorList>
            <person name="Buettner E."/>
        </authorList>
    </citation>
    <scope>NUCLEOTIDE SEQUENCE</scope>
    <source>
        <strain evidence="1">CU02</strain>
    </source>
</reference>
<comment type="caution">
    <text evidence="1">The sequence shown here is derived from an EMBL/GenBank/DDBJ whole genome shotgun (WGS) entry which is preliminary data.</text>
</comment>
<evidence type="ECO:0000313" key="1">
    <source>
        <dbReference type="EMBL" id="KAJ8110583.1"/>
    </source>
</evidence>
<accession>A0ACC2I672</accession>
<evidence type="ECO:0000313" key="2">
    <source>
        <dbReference type="Proteomes" id="UP001153331"/>
    </source>
</evidence>
<sequence length="382" mass="41502">MPVKNGNRSATVSTTFPSEPCISCVTAAPVDLCMKSRQNSGSASCAAYSGSTTVMVLPLPGLQVCLQAVAPGVGALAESCPIVCSDALNSTSSATPQDTTLKDPESRHCARYGRWAERHPTLDDFCLRCVRPQVWSYLNGRWSLDALKLIAGDLRAEHRAVYLNGVLGLDKRVRIYIGQASSLRPRIAQHLNFRYRRDNPSLHYHAMQSSIYNAIGVLAILPSSGIGGHTLPGMDDPTLLLNLLEMWMSLVFRALPTSTLEEWMPEDISPKRKEGKEGVFGGLNVRCPLDQGASKAGWVDLSDSDDVLVREYAGVHVAKVDNAENLRDGAEKRKREYAEKARRLNQGHKDAGLSANTLIAFGMGLVLGLALMKGLSGSIQKR</sequence>
<dbReference type="EMBL" id="JAPHNI010000485">
    <property type="protein sequence ID" value="KAJ8110583.1"/>
    <property type="molecule type" value="Genomic_DNA"/>
</dbReference>
<keyword evidence="2" id="KW-1185">Reference proteome</keyword>
<gene>
    <name evidence="1" type="ORF">OPT61_g6610</name>
</gene>
<name>A0ACC2I672_9PLEO</name>
<proteinExistence type="predicted"/>
<protein>
    <submittedName>
        <fullName evidence="1">Uncharacterized protein</fullName>
    </submittedName>
</protein>